<accession>A0ABT2PTH9</accession>
<dbReference type="SUPFAM" id="SSF53067">
    <property type="entry name" value="Actin-like ATPase domain"/>
    <property type="match status" value="1"/>
</dbReference>
<dbReference type="PANTHER" id="PTHR18964">
    <property type="entry name" value="ROK (REPRESSOR, ORF, KINASE) FAMILY"/>
    <property type="match status" value="1"/>
</dbReference>
<name>A0ABT2PTH9_9MOLU</name>
<protein>
    <submittedName>
        <fullName evidence="2">ROK family protein</fullName>
    </submittedName>
</protein>
<comment type="similarity">
    <text evidence="1">Belongs to the ROK (NagC/XylR) family.</text>
</comment>
<evidence type="ECO:0000313" key="2">
    <source>
        <dbReference type="EMBL" id="MCU0104263.1"/>
    </source>
</evidence>
<dbReference type="InterPro" id="IPR043129">
    <property type="entry name" value="ATPase_NBD"/>
</dbReference>
<reference evidence="3" key="1">
    <citation type="submission" date="2023-07" db="EMBL/GenBank/DDBJ databases">
        <title>Novel Mycoplasma species identified in domestic and wild animals.</title>
        <authorList>
            <person name="Volokhov D.V."/>
            <person name="Furtak V.A."/>
            <person name="Zagorodnyaya T.A."/>
        </authorList>
    </citation>
    <scope>NUCLEOTIDE SEQUENCE [LARGE SCALE GENOMIC DNA]</scope>
    <source>
        <strain evidence="3">92-19</strain>
    </source>
</reference>
<evidence type="ECO:0000256" key="1">
    <source>
        <dbReference type="ARBA" id="ARBA00006479"/>
    </source>
</evidence>
<organism evidence="2 3">
    <name type="scientific">Paracholeplasma vituli</name>
    <dbReference type="NCBI Taxonomy" id="69473"/>
    <lineage>
        <taxon>Bacteria</taxon>
        <taxon>Bacillati</taxon>
        <taxon>Mycoplasmatota</taxon>
        <taxon>Mollicutes</taxon>
        <taxon>Acholeplasmatales</taxon>
        <taxon>Acholeplasmataceae</taxon>
        <taxon>Paracholeplasma</taxon>
    </lineage>
</organism>
<dbReference type="CDD" id="cd24068">
    <property type="entry name" value="ASKHA_NBD_ROK_FnNanK-like"/>
    <property type="match status" value="1"/>
</dbReference>
<dbReference type="Proteomes" id="UP001209076">
    <property type="component" value="Unassembled WGS sequence"/>
</dbReference>
<comment type="caution">
    <text evidence="2">The sequence shown here is derived from an EMBL/GenBank/DDBJ whole genome shotgun (WGS) entry which is preliminary data.</text>
</comment>
<sequence>MRQFFVFDIGGTDIKYGVITQYGELIHKAMMPSRGALGGKFIIEDIIQAVNQMKDSFKGEGIAVSSAGVISSQTGELLSATNAILDFIGLNIIEELQSALHLPVSVMNDVNSMALCEYHMGAGRNASSMIALTVGTGIGGAIVLNGHLIEGNGFSAGEFGLMQIEGEVYEQIASTSSLVRAAKKQISSDIDNGVAVFKLFDEGHPGAIEVVNRFYQNLSIGIANIAYAFNPEIIVIGGGITARPSFIEELKSHVLPRLSDHLIKYTTLKAAQYKNDAGMVGAFYHFLNRYPNFK</sequence>
<keyword evidence="3" id="KW-1185">Reference proteome</keyword>
<dbReference type="Gene3D" id="3.30.420.40">
    <property type="match status" value="2"/>
</dbReference>
<dbReference type="Pfam" id="PF00480">
    <property type="entry name" value="ROK"/>
    <property type="match status" value="1"/>
</dbReference>
<dbReference type="EMBL" id="JAOEGN010000002">
    <property type="protein sequence ID" value="MCU0104263.1"/>
    <property type="molecule type" value="Genomic_DNA"/>
</dbReference>
<dbReference type="RefSeq" id="WP_262095486.1">
    <property type="nucleotide sequence ID" value="NZ_JAOEGN010000002.1"/>
</dbReference>
<evidence type="ECO:0000313" key="3">
    <source>
        <dbReference type="Proteomes" id="UP001209076"/>
    </source>
</evidence>
<proteinExistence type="inferred from homology"/>
<gene>
    <name evidence="2" type="ORF">N7603_01180</name>
</gene>
<dbReference type="InterPro" id="IPR000600">
    <property type="entry name" value="ROK"/>
</dbReference>
<dbReference type="PANTHER" id="PTHR18964:SF165">
    <property type="entry name" value="BETA-GLUCOSIDE KINASE"/>
    <property type="match status" value="1"/>
</dbReference>